<dbReference type="Proteomes" id="UP000823775">
    <property type="component" value="Unassembled WGS sequence"/>
</dbReference>
<keyword evidence="1" id="KW-1133">Transmembrane helix</keyword>
<protein>
    <recommendedName>
        <fullName evidence="2">Aminotransferase class I/classII large domain-containing protein</fullName>
    </recommendedName>
</protein>
<comment type="caution">
    <text evidence="3">The sequence shown here is derived from an EMBL/GenBank/DDBJ whole genome shotgun (WGS) entry which is preliminary data.</text>
</comment>
<evidence type="ECO:0000259" key="2">
    <source>
        <dbReference type="Pfam" id="PF00155"/>
    </source>
</evidence>
<dbReference type="EMBL" id="JACEIK010001293">
    <property type="protein sequence ID" value="MCD7468050.1"/>
    <property type="molecule type" value="Genomic_DNA"/>
</dbReference>
<evidence type="ECO:0000256" key="1">
    <source>
        <dbReference type="SAM" id="Phobius"/>
    </source>
</evidence>
<proteinExistence type="predicted"/>
<organism evidence="3 4">
    <name type="scientific">Datura stramonium</name>
    <name type="common">Jimsonweed</name>
    <name type="synonym">Common thornapple</name>
    <dbReference type="NCBI Taxonomy" id="4076"/>
    <lineage>
        <taxon>Eukaryota</taxon>
        <taxon>Viridiplantae</taxon>
        <taxon>Streptophyta</taxon>
        <taxon>Embryophyta</taxon>
        <taxon>Tracheophyta</taxon>
        <taxon>Spermatophyta</taxon>
        <taxon>Magnoliopsida</taxon>
        <taxon>eudicotyledons</taxon>
        <taxon>Gunneridae</taxon>
        <taxon>Pentapetalae</taxon>
        <taxon>asterids</taxon>
        <taxon>lamiids</taxon>
        <taxon>Solanales</taxon>
        <taxon>Solanaceae</taxon>
        <taxon>Solanoideae</taxon>
        <taxon>Datureae</taxon>
        <taxon>Datura</taxon>
    </lineage>
</organism>
<accession>A0ABS8T9H6</accession>
<evidence type="ECO:0000313" key="4">
    <source>
        <dbReference type="Proteomes" id="UP000823775"/>
    </source>
</evidence>
<keyword evidence="1" id="KW-0812">Transmembrane</keyword>
<keyword evidence="1" id="KW-0472">Membrane</keyword>
<dbReference type="Pfam" id="PF00155">
    <property type="entry name" value="Aminotran_1_2"/>
    <property type="match status" value="1"/>
</dbReference>
<evidence type="ECO:0000313" key="3">
    <source>
        <dbReference type="EMBL" id="MCD7468050.1"/>
    </source>
</evidence>
<gene>
    <name evidence="3" type="ORF">HAX54_005837</name>
</gene>
<feature type="domain" description="Aminotransferase class I/classII large" evidence="2">
    <location>
        <begin position="30"/>
        <end position="58"/>
    </location>
</feature>
<dbReference type="InterPro" id="IPR004839">
    <property type="entry name" value="Aminotransferase_I/II_large"/>
</dbReference>
<feature type="transmembrane region" description="Helical" evidence="1">
    <location>
        <begin position="73"/>
        <end position="97"/>
    </location>
</feature>
<dbReference type="InterPro" id="IPR015424">
    <property type="entry name" value="PyrdxlP-dep_Trfase"/>
</dbReference>
<reference evidence="3 4" key="1">
    <citation type="journal article" date="2021" name="BMC Genomics">
        <title>Datura genome reveals duplications of psychoactive alkaloid biosynthetic genes and high mutation rate following tissue culture.</title>
        <authorList>
            <person name="Rajewski A."/>
            <person name="Carter-House D."/>
            <person name="Stajich J."/>
            <person name="Litt A."/>
        </authorList>
    </citation>
    <scope>NUCLEOTIDE SEQUENCE [LARGE SCALE GENOMIC DNA]</scope>
    <source>
        <strain evidence="3">AR-01</strain>
    </source>
</reference>
<dbReference type="InterPro" id="IPR015421">
    <property type="entry name" value="PyrdxlP-dep_Trfase_major"/>
</dbReference>
<dbReference type="SUPFAM" id="SSF53383">
    <property type="entry name" value="PLP-dependent transferases"/>
    <property type="match status" value="1"/>
</dbReference>
<dbReference type="Gene3D" id="3.40.640.10">
    <property type="entry name" value="Type I PLP-dependent aspartate aminotransferase-like (Major domain)"/>
    <property type="match status" value="1"/>
</dbReference>
<sequence>MEKVQLVVAHIVYNMLDEDSFSNLFYHWIWCSPHNPTGKVFTKDELEIIAGACRTWDILAVTGEFMDGATWKIGIACDSCTLVLAFLVALSFLWIYIIRSKLCDAN</sequence>
<name>A0ABS8T9H6_DATST</name>
<keyword evidence="4" id="KW-1185">Reference proteome</keyword>